<dbReference type="GO" id="GO:0004089">
    <property type="term" value="F:carbonate dehydratase activity"/>
    <property type="evidence" value="ECO:0007669"/>
    <property type="project" value="UniProtKB-UniRule"/>
</dbReference>
<dbReference type="EMBL" id="RCMG01000149">
    <property type="protein sequence ID" value="KAG2861604.1"/>
    <property type="molecule type" value="Genomic_DNA"/>
</dbReference>
<dbReference type="Proteomes" id="UP000735874">
    <property type="component" value="Unassembled WGS sequence"/>
</dbReference>
<dbReference type="STRING" id="29920.A0A329SVF9"/>
<keyword evidence="6 9" id="KW-0862">Zinc</keyword>
<dbReference type="InterPro" id="IPR041891">
    <property type="entry name" value="Alpha_CA_prokaryot-like"/>
</dbReference>
<dbReference type="InterPro" id="IPR018338">
    <property type="entry name" value="Carbonic_anhydrase_a-class_CS"/>
</dbReference>
<dbReference type="InterPro" id="IPR036398">
    <property type="entry name" value="CA_dom_sf"/>
</dbReference>
<evidence type="ECO:0000256" key="8">
    <source>
        <dbReference type="ARBA" id="ARBA00048348"/>
    </source>
</evidence>
<protein>
    <recommendedName>
        <fullName evidence="4 9">Carbonic anhydrase</fullName>
        <ecNumber evidence="4 9">4.2.1.1</ecNumber>
    </recommendedName>
</protein>
<name>A0A329SVF9_9STRA</name>
<organism evidence="16 17">
    <name type="scientific">Phytophthora cactorum</name>
    <dbReference type="NCBI Taxonomy" id="29920"/>
    <lineage>
        <taxon>Eukaryota</taxon>
        <taxon>Sar</taxon>
        <taxon>Stramenopiles</taxon>
        <taxon>Oomycota</taxon>
        <taxon>Peronosporomycetes</taxon>
        <taxon>Peronosporales</taxon>
        <taxon>Peronosporaceae</taxon>
        <taxon>Phytophthora</taxon>
    </lineage>
</organism>
<keyword evidence="7 9" id="KW-0456">Lyase</keyword>
<evidence type="ECO:0000313" key="12">
    <source>
        <dbReference type="EMBL" id="KAG2911097.1"/>
    </source>
</evidence>
<comment type="function">
    <text evidence="2 9">Reversible hydration of carbon dioxide.</text>
</comment>
<dbReference type="Proteomes" id="UP000688947">
    <property type="component" value="Unassembled WGS sequence"/>
</dbReference>
<dbReference type="OrthoDB" id="429145at2759"/>
<dbReference type="CDD" id="cd03124">
    <property type="entry name" value="alpha_CA_prokaryotic_like"/>
    <property type="match status" value="1"/>
</dbReference>
<dbReference type="GO" id="GO:0008270">
    <property type="term" value="F:zinc ion binding"/>
    <property type="evidence" value="ECO:0007669"/>
    <property type="project" value="UniProtKB-UniRule"/>
</dbReference>
<dbReference type="Proteomes" id="UP000251314">
    <property type="component" value="Unassembled WGS sequence"/>
</dbReference>
<keyword evidence="17" id="KW-1185">Reference proteome</keyword>
<evidence type="ECO:0000256" key="4">
    <source>
        <dbReference type="ARBA" id="ARBA00012925"/>
    </source>
</evidence>
<dbReference type="EMBL" id="RCMV01000309">
    <property type="protein sequence ID" value="KAG3219483.1"/>
    <property type="molecule type" value="Genomic_DNA"/>
</dbReference>
<keyword evidence="5 9" id="KW-0479">Metal-binding</keyword>
<dbReference type="PANTHER" id="PTHR18952">
    <property type="entry name" value="CARBONIC ANHYDRASE"/>
    <property type="match status" value="1"/>
</dbReference>
<feature type="chain" id="PRO_5044034270" description="Carbonic anhydrase" evidence="9">
    <location>
        <begin position="23"/>
        <end position="286"/>
    </location>
</feature>
<evidence type="ECO:0000256" key="2">
    <source>
        <dbReference type="ARBA" id="ARBA00002904"/>
    </source>
</evidence>
<keyword evidence="9" id="KW-0732">Signal</keyword>
<dbReference type="EMBL" id="RCMK01000270">
    <property type="protein sequence ID" value="KAG2939686.1"/>
    <property type="molecule type" value="Genomic_DNA"/>
</dbReference>
<dbReference type="InterPro" id="IPR023561">
    <property type="entry name" value="Carbonic_anhydrase_a-class"/>
</dbReference>
<evidence type="ECO:0000313" key="14">
    <source>
        <dbReference type="EMBL" id="KAG3219483.1"/>
    </source>
</evidence>
<proteinExistence type="inferred from homology"/>
<evidence type="ECO:0000313" key="11">
    <source>
        <dbReference type="EMBL" id="KAG2861604.1"/>
    </source>
</evidence>
<sequence>MVKLRLFRLLILGVGLFALSQAASTPTSTQKWGYKKTTNQELGPNDWHLGYPDCGGKHQSPINFPMREIPHVEMWDAEKAPLQYGGACENFTLKKLEDLYKWEIHQDENCTVKSINNDNREYSLLQFHMHMASEHTIDDYHYDAELHFVHKAADGSGKLLVMGVFLHAENVTQPNAFIQNLVGGMESSNSTLDLDVIDTSYADMLNGLVKKNHLVNYNGSLTTPGCSEIVDWWVLIKPISISFDDFLRMKTLYGELPATNNSSDNRPTQPLNDREIVYYFRRSHVE</sequence>
<dbReference type="PANTHER" id="PTHR18952:SF265">
    <property type="entry name" value="CARBONIC ANHYDRASE"/>
    <property type="match status" value="1"/>
</dbReference>
<dbReference type="AlphaFoldDB" id="A0A329SVF9"/>
<dbReference type="PROSITE" id="PS00162">
    <property type="entry name" value="ALPHA_CA_1"/>
    <property type="match status" value="1"/>
</dbReference>
<evidence type="ECO:0000256" key="9">
    <source>
        <dbReference type="RuleBase" id="RU367011"/>
    </source>
</evidence>
<dbReference type="EMBL" id="JAENGZ010000497">
    <property type="protein sequence ID" value="KAG6958291.1"/>
    <property type="molecule type" value="Genomic_DNA"/>
</dbReference>
<dbReference type="Proteomes" id="UP000760860">
    <property type="component" value="Unassembled WGS sequence"/>
</dbReference>
<feature type="domain" description="Alpha-carbonic anhydrase" evidence="10">
    <location>
        <begin position="30"/>
        <end position="280"/>
    </location>
</feature>
<dbReference type="Pfam" id="PF00194">
    <property type="entry name" value="Carb_anhydrase"/>
    <property type="match status" value="1"/>
</dbReference>
<accession>A0A329SVF9</accession>
<dbReference type="Proteomes" id="UP000774804">
    <property type="component" value="Unassembled WGS sequence"/>
</dbReference>
<evidence type="ECO:0000313" key="13">
    <source>
        <dbReference type="EMBL" id="KAG2939686.1"/>
    </source>
</evidence>
<comment type="catalytic activity">
    <reaction evidence="8 9">
        <text>hydrogencarbonate + H(+) = CO2 + H2O</text>
        <dbReference type="Rhea" id="RHEA:10748"/>
        <dbReference type="ChEBI" id="CHEBI:15377"/>
        <dbReference type="ChEBI" id="CHEBI:15378"/>
        <dbReference type="ChEBI" id="CHEBI:16526"/>
        <dbReference type="ChEBI" id="CHEBI:17544"/>
        <dbReference type="EC" id="4.2.1.1"/>
    </reaction>
</comment>
<evidence type="ECO:0000256" key="7">
    <source>
        <dbReference type="ARBA" id="ARBA00023239"/>
    </source>
</evidence>
<dbReference type="EC" id="4.2.1.1" evidence="4 9"/>
<dbReference type="PROSITE" id="PS51144">
    <property type="entry name" value="ALPHA_CA_2"/>
    <property type="match status" value="1"/>
</dbReference>
<evidence type="ECO:0000313" key="17">
    <source>
        <dbReference type="Proteomes" id="UP000251314"/>
    </source>
</evidence>
<comment type="caution">
    <text evidence="16">The sequence shown here is derived from an EMBL/GenBank/DDBJ whole genome shotgun (WGS) entry which is preliminary data.</text>
</comment>
<gene>
    <name evidence="15" type="ORF">JG687_00009485</name>
    <name evidence="16" type="ORF">PC110_g3403</name>
    <name evidence="11" type="ORF">PC113_g7014</name>
    <name evidence="12" type="ORF">PC115_g12684</name>
    <name evidence="13" type="ORF">PC117_g10847</name>
    <name evidence="14" type="ORF">PC129_g9731</name>
</gene>
<feature type="signal peptide" evidence="9">
    <location>
        <begin position="1"/>
        <end position="22"/>
    </location>
</feature>
<reference evidence="11" key="2">
    <citation type="submission" date="2018-10" db="EMBL/GenBank/DDBJ databases">
        <title>Effector identification in a new, highly contiguous assembly of the strawberry crown rot pathogen Phytophthora cactorum.</title>
        <authorList>
            <person name="Armitage A.D."/>
            <person name="Nellist C.F."/>
            <person name="Bates H."/>
            <person name="Vickerstaff R.J."/>
            <person name="Harrison R.J."/>
        </authorList>
    </citation>
    <scope>NUCLEOTIDE SEQUENCE</scope>
    <source>
        <strain evidence="11">15-7</strain>
        <strain evidence="12">4032</strain>
        <strain evidence="13">4040</strain>
        <strain evidence="14">P421</strain>
    </source>
</reference>
<comment type="similarity">
    <text evidence="3 9">Belongs to the alpha-carbonic anhydrase family.</text>
</comment>
<evidence type="ECO:0000313" key="15">
    <source>
        <dbReference type="EMBL" id="KAG6958291.1"/>
    </source>
</evidence>
<evidence type="ECO:0000259" key="10">
    <source>
        <dbReference type="PROSITE" id="PS51144"/>
    </source>
</evidence>
<evidence type="ECO:0000256" key="3">
    <source>
        <dbReference type="ARBA" id="ARBA00010718"/>
    </source>
</evidence>
<dbReference type="Gene3D" id="3.10.200.10">
    <property type="entry name" value="Alpha carbonic anhydrase"/>
    <property type="match status" value="1"/>
</dbReference>
<evidence type="ECO:0000256" key="6">
    <source>
        <dbReference type="ARBA" id="ARBA00022833"/>
    </source>
</evidence>
<dbReference type="EMBL" id="MJFZ01000048">
    <property type="protein sequence ID" value="RAW40421.1"/>
    <property type="molecule type" value="Genomic_DNA"/>
</dbReference>
<reference evidence="15" key="3">
    <citation type="submission" date="2021-01" db="EMBL/GenBank/DDBJ databases">
        <title>Phytophthora aleatoria, a newly-described species from Pinus radiata is distinct from Phytophthora cactorum isolates based on comparative genomics.</title>
        <authorList>
            <person name="Mcdougal R."/>
            <person name="Panda P."/>
            <person name="Williams N."/>
            <person name="Studholme D.J."/>
        </authorList>
    </citation>
    <scope>NUCLEOTIDE SEQUENCE</scope>
    <source>
        <strain evidence="15">NZFS 3830</strain>
    </source>
</reference>
<evidence type="ECO:0000313" key="16">
    <source>
        <dbReference type="EMBL" id="RAW40421.1"/>
    </source>
</evidence>
<comment type="cofactor">
    <cofactor evidence="1 9">
        <name>Zn(2+)</name>
        <dbReference type="ChEBI" id="CHEBI:29105"/>
    </cofactor>
</comment>
<evidence type="ECO:0000256" key="1">
    <source>
        <dbReference type="ARBA" id="ARBA00001947"/>
    </source>
</evidence>
<dbReference type="VEuPathDB" id="FungiDB:PC110_g3403"/>
<dbReference type="EMBL" id="RCMI01000432">
    <property type="protein sequence ID" value="KAG2911097.1"/>
    <property type="molecule type" value="Genomic_DNA"/>
</dbReference>
<dbReference type="Proteomes" id="UP000736787">
    <property type="component" value="Unassembled WGS sequence"/>
</dbReference>
<evidence type="ECO:0000256" key="5">
    <source>
        <dbReference type="ARBA" id="ARBA00022723"/>
    </source>
</evidence>
<dbReference type="SMART" id="SM01057">
    <property type="entry name" value="Carb_anhydrase"/>
    <property type="match status" value="1"/>
</dbReference>
<dbReference type="InterPro" id="IPR001148">
    <property type="entry name" value="CA_dom"/>
</dbReference>
<reference evidence="16 17" key="1">
    <citation type="submission" date="2018-01" db="EMBL/GenBank/DDBJ databases">
        <title>Draft genome of the strawberry crown rot pathogen Phytophthora cactorum.</title>
        <authorList>
            <person name="Armitage A.D."/>
            <person name="Lysoe E."/>
            <person name="Nellist C.F."/>
            <person name="Harrison R.J."/>
            <person name="Brurberg M.B."/>
        </authorList>
    </citation>
    <scope>NUCLEOTIDE SEQUENCE [LARGE SCALE GENOMIC DNA]</scope>
    <source>
        <strain evidence="16 17">10300</strain>
    </source>
</reference>
<dbReference type="SUPFAM" id="SSF51069">
    <property type="entry name" value="Carbonic anhydrase"/>
    <property type="match status" value="1"/>
</dbReference>